<name>A0A0F9PUN8_9ZZZZ</name>
<gene>
    <name evidence="1" type="ORF">LCGC14_1094000</name>
</gene>
<reference evidence="1" key="1">
    <citation type="journal article" date="2015" name="Nature">
        <title>Complex archaea that bridge the gap between prokaryotes and eukaryotes.</title>
        <authorList>
            <person name="Spang A."/>
            <person name="Saw J.H."/>
            <person name="Jorgensen S.L."/>
            <person name="Zaremba-Niedzwiedzka K."/>
            <person name="Martijn J."/>
            <person name="Lind A.E."/>
            <person name="van Eijk R."/>
            <person name="Schleper C."/>
            <person name="Guy L."/>
            <person name="Ettema T.J."/>
        </authorList>
    </citation>
    <scope>NUCLEOTIDE SEQUENCE</scope>
</reference>
<proteinExistence type="predicted"/>
<dbReference type="EMBL" id="LAZR01004879">
    <property type="protein sequence ID" value="KKN04771.1"/>
    <property type="molecule type" value="Genomic_DNA"/>
</dbReference>
<accession>A0A0F9PUN8</accession>
<organism evidence="1">
    <name type="scientific">marine sediment metagenome</name>
    <dbReference type="NCBI Taxonomy" id="412755"/>
    <lineage>
        <taxon>unclassified sequences</taxon>
        <taxon>metagenomes</taxon>
        <taxon>ecological metagenomes</taxon>
    </lineage>
</organism>
<protein>
    <submittedName>
        <fullName evidence="1">Uncharacterized protein</fullName>
    </submittedName>
</protein>
<comment type="caution">
    <text evidence="1">The sequence shown here is derived from an EMBL/GenBank/DDBJ whole genome shotgun (WGS) entry which is preliminary data.</text>
</comment>
<dbReference type="AlphaFoldDB" id="A0A0F9PUN8"/>
<evidence type="ECO:0000313" key="1">
    <source>
        <dbReference type="EMBL" id="KKN04771.1"/>
    </source>
</evidence>
<sequence length="85" mass="9991">MLKYFPFSTEKDIYLECKVKFRVMASDGTIEDFETEAEAYVLFNQKRKIARTARIVGEKIPSCNIHKCYHDEGKSCVIIERYEKS</sequence>